<dbReference type="Gene3D" id="1.10.10.60">
    <property type="entry name" value="Homeodomain-like"/>
    <property type="match status" value="1"/>
</dbReference>
<name>A0ABT3IQ91_9BACT</name>
<dbReference type="EMBL" id="JAPDNS010000002">
    <property type="protein sequence ID" value="MCW3486121.1"/>
    <property type="molecule type" value="Genomic_DNA"/>
</dbReference>
<evidence type="ECO:0000256" key="3">
    <source>
        <dbReference type="ARBA" id="ARBA00023163"/>
    </source>
</evidence>
<organism evidence="5 6">
    <name type="scientific">Chitinophaga nivalis</name>
    <dbReference type="NCBI Taxonomy" id="2991709"/>
    <lineage>
        <taxon>Bacteria</taxon>
        <taxon>Pseudomonadati</taxon>
        <taxon>Bacteroidota</taxon>
        <taxon>Chitinophagia</taxon>
        <taxon>Chitinophagales</taxon>
        <taxon>Chitinophagaceae</taxon>
        <taxon>Chitinophaga</taxon>
    </lineage>
</organism>
<dbReference type="PANTHER" id="PTHR46796">
    <property type="entry name" value="HTH-TYPE TRANSCRIPTIONAL ACTIVATOR RHAS-RELATED"/>
    <property type="match status" value="1"/>
</dbReference>
<dbReference type="SMART" id="SM00342">
    <property type="entry name" value="HTH_ARAC"/>
    <property type="match status" value="1"/>
</dbReference>
<dbReference type="InterPro" id="IPR018060">
    <property type="entry name" value="HTH_AraC"/>
</dbReference>
<keyword evidence="6" id="KW-1185">Reference proteome</keyword>
<keyword evidence="3" id="KW-0804">Transcription</keyword>
<evidence type="ECO:0000313" key="6">
    <source>
        <dbReference type="Proteomes" id="UP001207742"/>
    </source>
</evidence>
<dbReference type="PROSITE" id="PS01124">
    <property type="entry name" value="HTH_ARAC_FAMILY_2"/>
    <property type="match status" value="1"/>
</dbReference>
<gene>
    <name evidence="5" type="ORF">OL497_19625</name>
</gene>
<dbReference type="RefSeq" id="WP_264732936.1">
    <property type="nucleotide sequence ID" value="NZ_JAPDNR010000001.1"/>
</dbReference>
<accession>A0ABT3IQ91</accession>
<comment type="caution">
    <text evidence="5">The sequence shown here is derived from an EMBL/GenBank/DDBJ whole genome shotgun (WGS) entry which is preliminary data.</text>
</comment>
<reference evidence="5 6" key="1">
    <citation type="submission" date="2022-10" db="EMBL/GenBank/DDBJ databases">
        <title>Chitinophaga nivalis PC15 sp. nov., isolated from Pyeongchang county, South Korea.</title>
        <authorList>
            <person name="Trinh H.N."/>
        </authorList>
    </citation>
    <scope>NUCLEOTIDE SEQUENCE [LARGE SCALE GENOMIC DNA]</scope>
    <source>
        <strain evidence="5 6">PC14</strain>
    </source>
</reference>
<feature type="domain" description="HTH araC/xylS-type" evidence="4">
    <location>
        <begin position="114"/>
        <end position="180"/>
    </location>
</feature>
<dbReference type="SUPFAM" id="SSF46689">
    <property type="entry name" value="Homeodomain-like"/>
    <property type="match status" value="1"/>
</dbReference>
<dbReference type="InterPro" id="IPR050204">
    <property type="entry name" value="AraC_XylS_family_regulators"/>
</dbReference>
<keyword evidence="2" id="KW-0238">DNA-binding</keyword>
<sequence length="195" mass="21720">MWHNDKIVIKEMVDESCLQAVKQLLAVLQIPVKQLYPGLVILRSALTAQEMQNLTARLAAQGYHPEPDKTAQMVLAVKALVATVYGGTFPFTAGFLFGPWAQEQLGEDYPHAARLFAATTGMTPENYILHYRIEKIKEWLVYTDDSVAAIAARLGFKHAVQLSAQLKAYTGLNTAYFRKIRHDKALLRARSSSGT</sequence>
<evidence type="ECO:0000256" key="1">
    <source>
        <dbReference type="ARBA" id="ARBA00023015"/>
    </source>
</evidence>
<evidence type="ECO:0000313" key="5">
    <source>
        <dbReference type="EMBL" id="MCW3486121.1"/>
    </source>
</evidence>
<evidence type="ECO:0000259" key="4">
    <source>
        <dbReference type="PROSITE" id="PS01124"/>
    </source>
</evidence>
<protein>
    <submittedName>
        <fullName evidence="5">Helix-turn-helix domain-containing protein</fullName>
    </submittedName>
</protein>
<dbReference type="Proteomes" id="UP001207742">
    <property type="component" value="Unassembled WGS sequence"/>
</dbReference>
<evidence type="ECO:0000256" key="2">
    <source>
        <dbReference type="ARBA" id="ARBA00023125"/>
    </source>
</evidence>
<proteinExistence type="predicted"/>
<dbReference type="InterPro" id="IPR009057">
    <property type="entry name" value="Homeodomain-like_sf"/>
</dbReference>
<dbReference type="Pfam" id="PF12833">
    <property type="entry name" value="HTH_18"/>
    <property type="match status" value="1"/>
</dbReference>
<keyword evidence="1" id="KW-0805">Transcription regulation</keyword>